<dbReference type="Proteomes" id="UP001477672">
    <property type="component" value="Unassembled WGS sequence"/>
</dbReference>
<sequence length="318" mass="37110">MSSIMTFIEGYMTGNAWEELCVKCYRLRYQREHYTAIPAVQGGDAGIEGFTHSGIVHQCYCPERIYSDNELYTHQRDKLTADIEKLMNNGERLKKLGVPPIAEWHFNIPEYKDPRILSHAQSKQQEVLTAKKKNPTLFAYISDDFKILVKVAEDFSPEISRIIRTNLTDMKLNLAVQHQEKPDWSKCDSQKVANIRRKVGAVMHVDEDDPDLNYVINVYIDYYIAGLEIMNNLQLHFPEIYEDLYKLEQSYKREVSLKTRMNTDRQLNQSLFNNILNEFQEKLEKDFSKMLTQASVVELKQDLVASWLADCSMEFRSV</sequence>
<accession>A0ABV1GFA9</accession>
<keyword evidence="3" id="KW-1185">Reference proteome</keyword>
<organism evidence="2 3">
    <name type="scientific">Ruthenibacterium intestinale</name>
    <dbReference type="NCBI Taxonomy" id="3133163"/>
    <lineage>
        <taxon>Bacteria</taxon>
        <taxon>Bacillati</taxon>
        <taxon>Bacillota</taxon>
        <taxon>Clostridia</taxon>
        <taxon>Eubacteriales</taxon>
        <taxon>Oscillospiraceae</taxon>
        <taxon>Ruthenibacterium</taxon>
    </lineage>
</organism>
<proteinExistence type="predicted"/>
<protein>
    <submittedName>
        <fullName evidence="2">Uncharacterized protein</fullName>
    </submittedName>
</protein>
<evidence type="ECO:0000256" key="1">
    <source>
        <dbReference type="SAM" id="Coils"/>
    </source>
</evidence>
<dbReference type="EMBL" id="JBBMFA010000090">
    <property type="protein sequence ID" value="MEQ2520426.1"/>
    <property type="molecule type" value="Genomic_DNA"/>
</dbReference>
<dbReference type="RefSeq" id="WP_087234616.1">
    <property type="nucleotide sequence ID" value="NZ_JBBMFA010000090.1"/>
</dbReference>
<comment type="caution">
    <text evidence="2">The sequence shown here is derived from an EMBL/GenBank/DDBJ whole genome shotgun (WGS) entry which is preliminary data.</text>
</comment>
<gene>
    <name evidence="2" type="ORF">WMO24_08280</name>
</gene>
<evidence type="ECO:0000313" key="3">
    <source>
        <dbReference type="Proteomes" id="UP001477672"/>
    </source>
</evidence>
<feature type="coiled-coil region" evidence="1">
    <location>
        <begin position="69"/>
        <end position="96"/>
    </location>
</feature>
<reference evidence="2 3" key="1">
    <citation type="submission" date="2024-03" db="EMBL/GenBank/DDBJ databases">
        <title>Human intestinal bacterial collection.</title>
        <authorList>
            <person name="Pauvert C."/>
            <person name="Hitch T.C.A."/>
            <person name="Clavel T."/>
        </authorList>
    </citation>
    <scope>NUCLEOTIDE SEQUENCE [LARGE SCALE GENOMIC DNA]</scope>
    <source>
        <strain evidence="2 3">CLA-JM-H11</strain>
    </source>
</reference>
<keyword evidence="1" id="KW-0175">Coiled coil</keyword>
<evidence type="ECO:0000313" key="2">
    <source>
        <dbReference type="EMBL" id="MEQ2520426.1"/>
    </source>
</evidence>
<name>A0ABV1GFA9_9FIRM</name>